<dbReference type="Pfam" id="PF04055">
    <property type="entry name" value="Radical_SAM"/>
    <property type="match status" value="1"/>
</dbReference>
<comment type="cofactor">
    <cofactor evidence="1">
        <name>[4Fe-4S] cluster</name>
        <dbReference type="ChEBI" id="CHEBI:49883"/>
    </cofactor>
</comment>
<dbReference type="PROSITE" id="PS51918">
    <property type="entry name" value="RADICAL_SAM"/>
    <property type="match status" value="1"/>
</dbReference>
<keyword evidence="4" id="KW-0479">Metal-binding</keyword>
<dbReference type="EMBL" id="BMBA01000001">
    <property type="protein sequence ID" value="GFZ30870.1"/>
    <property type="molecule type" value="Genomic_DNA"/>
</dbReference>
<dbReference type="SUPFAM" id="SSF102114">
    <property type="entry name" value="Radical SAM enzymes"/>
    <property type="match status" value="1"/>
</dbReference>
<evidence type="ECO:0000259" key="8">
    <source>
        <dbReference type="PROSITE" id="PS51918"/>
    </source>
</evidence>
<keyword evidence="7" id="KW-0411">Iron-sulfur</keyword>
<evidence type="ECO:0000313" key="10">
    <source>
        <dbReference type="Proteomes" id="UP000663802"/>
    </source>
</evidence>
<keyword evidence="6" id="KW-0408">Iron</keyword>
<dbReference type="SFLD" id="SFLDG01387">
    <property type="entry name" value="BtrN-like_SPASM_domain_contain"/>
    <property type="match status" value="1"/>
</dbReference>
<dbReference type="PROSITE" id="PS01305">
    <property type="entry name" value="MOAA_NIFB_PQQE"/>
    <property type="match status" value="1"/>
</dbReference>
<name>A0ABQ1E824_9CLOT</name>
<evidence type="ECO:0000256" key="4">
    <source>
        <dbReference type="ARBA" id="ARBA00022723"/>
    </source>
</evidence>
<dbReference type="NCBIfam" id="TIGR04085">
    <property type="entry name" value="rSAM_more_4Fe4S"/>
    <property type="match status" value="1"/>
</dbReference>
<dbReference type="Proteomes" id="UP000663802">
    <property type="component" value="Unassembled WGS sequence"/>
</dbReference>
<dbReference type="InterPro" id="IPR007197">
    <property type="entry name" value="rSAM"/>
</dbReference>
<organism evidence="9 10">
    <name type="scientific">Clostridium zeae</name>
    <dbReference type="NCBI Taxonomy" id="2759022"/>
    <lineage>
        <taxon>Bacteria</taxon>
        <taxon>Bacillati</taxon>
        <taxon>Bacillota</taxon>
        <taxon>Clostridia</taxon>
        <taxon>Eubacteriales</taxon>
        <taxon>Clostridiaceae</taxon>
        <taxon>Clostridium</taxon>
    </lineage>
</organism>
<feature type="domain" description="Radical SAM core" evidence="8">
    <location>
        <begin position="2"/>
        <end position="238"/>
    </location>
</feature>
<protein>
    <submittedName>
        <fullName evidence="9">Radical SAM protein</fullName>
    </submittedName>
</protein>
<keyword evidence="3" id="KW-0949">S-adenosyl-L-methionine</keyword>
<dbReference type="SFLD" id="SFLDS00029">
    <property type="entry name" value="Radical_SAM"/>
    <property type="match status" value="1"/>
</dbReference>
<gene>
    <name evidence="9" type="ORF">CSC2_13960</name>
</gene>
<comment type="caution">
    <text evidence="9">The sequence shown here is derived from an EMBL/GenBank/DDBJ whole genome shotgun (WGS) entry which is preliminary data.</text>
</comment>
<dbReference type="Pfam" id="PF13186">
    <property type="entry name" value="SPASM"/>
    <property type="match status" value="1"/>
</dbReference>
<dbReference type="PANTHER" id="PTHR11228">
    <property type="entry name" value="RADICAL SAM DOMAIN PROTEIN"/>
    <property type="match status" value="1"/>
</dbReference>
<evidence type="ECO:0000256" key="3">
    <source>
        <dbReference type="ARBA" id="ARBA00022691"/>
    </source>
</evidence>
<dbReference type="InterPro" id="IPR023885">
    <property type="entry name" value="4Fe4S-binding_SPASM_dom"/>
</dbReference>
<keyword evidence="2" id="KW-0004">4Fe-4S</keyword>
<evidence type="ECO:0000256" key="2">
    <source>
        <dbReference type="ARBA" id="ARBA00022485"/>
    </source>
</evidence>
<keyword evidence="5" id="KW-0560">Oxidoreductase</keyword>
<evidence type="ECO:0000256" key="1">
    <source>
        <dbReference type="ARBA" id="ARBA00001966"/>
    </source>
</evidence>
<evidence type="ECO:0000256" key="6">
    <source>
        <dbReference type="ARBA" id="ARBA00023004"/>
    </source>
</evidence>
<dbReference type="Gene3D" id="3.20.20.70">
    <property type="entry name" value="Aldolase class I"/>
    <property type="match status" value="1"/>
</dbReference>
<dbReference type="InterPro" id="IPR050377">
    <property type="entry name" value="Radical_SAM_PqqE_MftC-like"/>
</dbReference>
<dbReference type="CDD" id="cd21109">
    <property type="entry name" value="SPASM"/>
    <property type="match status" value="1"/>
</dbReference>
<accession>A0ABQ1E824</accession>
<reference evidence="9 10" key="1">
    <citation type="journal article" date="2021" name="Int. J. Syst. Evol. Microbiol.">
        <title>Clostridium zeae sp. nov., isolated from corn silage.</title>
        <authorList>
            <person name="Kobayashi H."/>
            <person name="Tanizawa Y."/>
            <person name="Yagura M."/>
            <person name="Sakamoto M."/>
            <person name="Ohkuma M."/>
            <person name="Tohno M."/>
        </authorList>
    </citation>
    <scope>NUCLEOTIDE SEQUENCE [LARGE SCALE GENOMIC DNA]</scope>
    <source>
        <strain evidence="9 10">CSC2</strain>
    </source>
</reference>
<dbReference type="CDD" id="cd01335">
    <property type="entry name" value="Radical_SAM"/>
    <property type="match status" value="1"/>
</dbReference>
<sequence>MDKSIRMVCVKLTYKCNLNCFMCGQRKMQYEKRCQEIDLENIKKVIEECGDLRYGVYLWGGEPLVYSQFGELLSYLYDNRIFTTINTNGVNLNKFTELMASYEGFSKIIVSIDGIGETHDRIRGISGTFNRISNNLAKLNSMRKKNLMIASNTVVTSENYGSLFEIINGISELGVDTMECQLPMFFSDLCGANYENVLMSEFGMQADTWSGFRGDYSNIEIPILLSELKKIQQKFGRRFRLVPNLSETDLQSYFTTPDDNLKTHKCSLPFSQVSIEPNGDVVICPDFPDYIVGNIYDESINSIWQNERINQFRKYIMKNNLSLCSRCCNFYQF</sequence>
<dbReference type="InterPro" id="IPR000385">
    <property type="entry name" value="MoaA_NifB_PqqE_Fe-S-bd_CS"/>
</dbReference>
<dbReference type="PANTHER" id="PTHR11228:SF7">
    <property type="entry name" value="PQQA PEPTIDE CYCLASE"/>
    <property type="match status" value="1"/>
</dbReference>
<dbReference type="PIRSF" id="PIRSF037420">
    <property type="entry name" value="PQQ_syn_pqqE"/>
    <property type="match status" value="1"/>
</dbReference>
<dbReference type="InterPro" id="IPR034391">
    <property type="entry name" value="AdoMet-like_SPASM_containing"/>
</dbReference>
<dbReference type="InterPro" id="IPR013785">
    <property type="entry name" value="Aldolase_TIM"/>
</dbReference>
<dbReference type="SFLD" id="SFLDG01067">
    <property type="entry name" value="SPASM/twitch_domain_containing"/>
    <property type="match status" value="1"/>
</dbReference>
<dbReference type="InterPro" id="IPR058240">
    <property type="entry name" value="rSAM_sf"/>
</dbReference>
<proteinExistence type="predicted"/>
<evidence type="ECO:0000256" key="5">
    <source>
        <dbReference type="ARBA" id="ARBA00023002"/>
    </source>
</evidence>
<evidence type="ECO:0000313" key="9">
    <source>
        <dbReference type="EMBL" id="GFZ30870.1"/>
    </source>
</evidence>
<dbReference type="InterPro" id="IPR017200">
    <property type="entry name" value="PqqE-like"/>
</dbReference>
<keyword evidence="10" id="KW-1185">Reference proteome</keyword>
<evidence type="ECO:0000256" key="7">
    <source>
        <dbReference type="ARBA" id="ARBA00023014"/>
    </source>
</evidence>